<name>A0A0A9F3C6_ARUDO</name>
<proteinExistence type="predicted"/>
<dbReference type="EMBL" id="GBRH01195088">
    <property type="protein sequence ID" value="JAE02808.1"/>
    <property type="molecule type" value="Transcribed_RNA"/>
</dbReference>
<dbReference type="AlphaFoldDB" id="A0A0A9F3C6"/>
<reference evidence="1" key="2">
    <citation type="journal article" date="2015" name="Data Brief">
        <title>Shoot transcriptome of the giant reed, Arundo donax.</title>
        <authorList>
            <person name="Barrero R.A."/>
            <person name="Guerrero F.D."/>
            <person name="Moolhuijzen P."/>
            <person name="Goolsby J.A."/>
            <person name="Tidwell J."/>
            <person name="Bellgard S.E."/>
            <person name="Bellgard M.I."/>
        </authorList>
    </citation>
    <scope>NUCLEOTIDE SEQUENCE</scope>
    <source>
        <tissue evidence="1">Shoot tissue taken approximately 20 cm above the soil surface</tissue>
    </source>
</reference>
<sequence>MMRKQILIRLKVRKPLKLSQAIVILLPKQLLTQIRLILRTRSLRHLQAAIQKQYAQNLIRHLEQACSKKEVLLLHLKYL</sequence>
<organism evidence="1">
    <name type="scientific">Arundo donax</name>
    <name type="common">Giant reed</name>
    <name type="synonym">Donax arundinaceus</name>
    <dbReference type="NCBI Taxonomy" id="35708"/>
    <lineage>
        <taxon>Eukaryota</taxon>
        <taxon>Viridiplantae</taxon>
        <taxon>Streptophyta</taxon>
        <taxon>Embryophyta</taxon>
        <taxon>Tracheophyta</taxon>
        <taxon>Spermatophyta</taxon>
        <taxon>Magnoliopsida</taxon>
        <taxon>Liliopsida</taxon>
        <taxon>Poales</taxon>
        <taxon>Poaceae</taxon>
        <taxon>PACMAD clade</taxon>
        <taxon>Arundinoideae</taxon>
        <taxon>Arundineae</taxon>
        <taxon>Arundo</taxon>
    </lineage>
</organism>
<accession>A0A0A9F3C6</accession>
<protein>
    <submittedName>
        <fullName evidence="1">Uncharacterized protein</fullName>
    </submittedName>
</protein>
<reference evidence="1" key="1">
    <citation type="submission" date="2014-09" db="EMBL/GenBank/DDBJ databases">
        <authorList>
            <person name="Magalhaes I.L.F."/>
            <person name="Oliveira U."/>
            <person name="Santos F.R."/>
            <person name="Vidigal T.H.D.A."/>
            <person name="Brescovit A.D."/>
            <person name="Santos A.J."/>
        </authorList>
    </citation>
    <scope>NUCLEOTIDE SEQUENCE</scope>
    <source>
        <tissue evidence="1">Shoot tissue taken approximately 20 cm above the soil surface</tissue>
    </source>
</reference>
<evidence type="ECO:0000313" key="1">
    <source>
        <dbReference type="EMBL" id="JAE02808.1"/>
    </source>
</evidence>